<proteinExistence type="predicted"/>
<name>A0A8H3PHF0_9LECA</name>
<evidence type="ECO:0000313" key="2">
    <source>
        <dbReference type="EMBL" id="CAF9940743.1"/>
    </source>
</evidence>
<comment type="caution">
    <text evidence="2">The sequence shown here is derived from an EMBL/GenBank/DDBJ whole genome shotgun (WGS) entry which is preliminary data.</text>
</comment>
<feature type="region of interest" description="Disordered" evidence="1">
    <location>
        <begin position="352"/>
        <end position="406"/>
    </location>
</feature>
<feature type="region of interest" description="Disordered" evidence="1">
    <location>
        <begin position="148"/>
        <end position="167"/>
    </location>
</feature>
<keyword evidence="3" id="KW-1185">Reference proteome</keyword>
<accession>A0A8H3PHF0</accession>
<sequence>MGPSPLIMSRAPSVGLRRRGARGSQADAVVAKVAFSNAFHSSIQNQEGSKNNKVIQEARPDYTLSDQVDWDSSFIDYGPEGSQKTLVTPPNSALDCDCDHAHLSSTFFESHNADSMISNFFNANFPIDCSSNLEDVLQPAAVTGFDSARGSEGVVSPPHNPHDPKALQSVTKDLDRLQQHHRNIGSCGTDINSSFPPYLIPGCDDNQTSQNQVVSLSPHLLASHSSHQPYPSSSSSKQQQQQQQQQQWPRRHPSSLFPPSGEPSATDHPCKCLHEVSTLISELEQHRSAAVSGTASFDYLLASLRAALSLLRGLLCCPTCRARSEFLVLLSVVCEKATTLCEVMLSLQRPPADAFRPPTSKADPLSTGLSPTHRQQGIPDQQDTADKHAPLARQDEGRGRSGMLAPYSTNEEAAKAFLGHYEVNTPEDWQLLMDVLLTSQLCQLRALIQNVGTLMAPLPSLAVLLAPLETRLKRVAQEARTDDVKRRRSEHKQGKERREASN</sequence>
<feature type="compositionally biased region" description="Basic and acidic residues" evidence="1">
    <location>
        <begin position="384"/>
        <end position="399"/>
    </location>
</feature>
<organism evidence="2 3">
    <name type="scientific">Heterodermia speciosa</name>
    <dbReference type="NCBI Taxonomy" id="116794"/>
    <lineage>
        <taxon>Eukaryota</taxon>
        <taxon>Fungi</taxon>
        <taxon>Dikarya</taxon>
        <taxon>Ascomycota</taxon>
        <taxon>Pezizomycotina</taxon>
        <taxon>Lecanoromycetes</taxon>
        <taxon>OSLEUM clade</taxon>
        <taxon>Lecanoromycetidae</taxon>
        <taxon>Caliciales</taxon>
        <taxon>Physciaceae</taxon>
        <taxon>Heterodermia</taxon>
    </lineage>
</organism>
<gene>
    <name evidence="2" type="ORF">HETSPECPRED_002631</name>
</gene>
<dbReference type="EMBL" id="CAJPDS010000161">
    <property type="protein sequence ID" value="CAF9940743.1"/>
    <property type="molecule type" value="Genomic_DNA"/>
</dbReference>
<feature type="region of interest" description="Disordered" evidence="1">
    <location>
        <begin position="478"/>
        <end position="502"/>
    </location>
</feature>
<evidence type="ECO:0000313" key="3">
    <source>
        <dbReference type="Proteomes" id="UP000664521"/>
    </source>
</evidence>
<feature type="region of interest" description="Disordered" evidence="1">
    <location>
        <begin position="221"/>
        <end position="268"/>
    </location>
</feature>
<protein>
    <submittedName>
        <fullName evidence="2">Uncharacterized protein</fullName>
    </submittedName>
</protein>
<reference evidence="2" key="1">
    <citation type="submission" date="2021-03" db="EMBL/GenBank/DDBJ databases">
        <authorList>
            <person name="Tagirdzhanova G."/>
        </authorList>
    </citation>
    <scope>NUCLEOTIDE SEQUENCE</scope>
</reference>
<feature type="compositionally biased region" description="Polar residues" evidence="1">
    <location>
        <begin position="367"/>
        <end position="382"/>
    </location>
</feature>
<feature type="compositionally biased region" description="Low complexity" evidence="1">
    <location>
        <begin position="221"/>
        <end position="248"/>
    </location>
</feature>
<dbReference type="AlphaFoldDB" id="A0A8H3PHF0"/>
<dbReference type="Proteomes" id="UP000664521">
    <property type="component" value="Unassembled WGS sequence"/>
</dbReference>
<evidence type="ECO:0000256" key="1">
    <source>
        <dbReference type="SAM" id="MobiDB-lite"/>
    </source>
</evidence>